<sequence>MFSRRALPALASRRLYSTETPGKPSIKLVAELRKITEVSITKAREALTATNNDVQAAYNWLQDDLVASGAKKAAKLGDRVTQQGLVGVSILSNSDGKAKSGRGVRAAMVEVNCETDFVGRNARFDALVADIAHTAAFIAEAEDSSSFFKSVPLELLQDAPLITREGSQSEAQGTVGSVINDSIARFGERIQLRRAVSVVHTPSVSDIRLRLATYSHGSVGIPTQGQIGTLAVLALRSPKVNELFGKPEFVEDLGKLERSLGRQIVGFPTTKIRSASNEPDDGALYDQEFMMYLAANGERVGRALQQWAQQRGLTSAGEADTGLEVMEFLKWTVGESESS</sequence>
<evidence type="ECO:0000313" key="1">
    <source>
        <dbReference type="EMBL" id="KAI0094438.1"/>
    </source>
</evidence>
<dbReference type="Proteomes" id="UP001055072">
    <property type="component" value="Unassembled WGS sequence"/>
</dbReference>
<keyword evidence="2" id="KW-1185">Reference proteome</keyword>
<dbReference type="EMBL" id="MU274900">
    <property type="protein sequence ID" value="KAI0094438.1"/>
    <property type="molecule type" value="Genomic_DNA"/>
</dbReference>
<comment type="caution">
    <text evidence="1">The sequence shown here is derived from an EMBL/GenBank/DDBJ whole genome shotgun (WGS) entry which is preliminary data.</text>
</comment>
<name>A0ACB8UJ73_9APHY</name>
<proteinExistence type="predicted"/>
<reference evidence="1" key="1">
    <citation type="journal article" date="2021" name="Environ. Microbiol.">
        <title>Gene family expansions and transcriptome signatures uncover fungal adaptations to wood decay.</title>
        <authorList>
            <person name="Hage H."/>
            <person name="Miyauchi S."/>
            <person name="Viragh M."/>
            <person name="Drula E."/>
            <person name="Min B."/>
            <person name="Chaduli D."/>
            <person name="Navarro D."/>
            <person name="Favel A."/>
            <person name="Norest M."/>
            <person name="Lesage-Meessen L."/>
            <person name="Balint B."/>
            <person name="Merenyi Z."/>
            <person name="de Eugenio L."/>
            <person name="Morin E."/>
            <person name="Martinez A.T."/>
            <person name="Baldrian P."/>
            <person name="Stursova M."/>
            <person name="Martinez M.J."/>
            <person name="Novotny C."/>
            <person name="Magnuson J.K."/>
            <person name="Spatafora J.W."/>
            <person name="Maurice S."/>
            <person name="Pangilinan J."/>
            <person name="Andreopoulos W."/>
            <person name="LaButti K."/>
            <person name="Hundley H."/>
            <person name="Na H."/>
            <person name="Kuo A."/>
            <person name="Barry K."/>
            <person name="Lipzen A."/>
            <person name="Henrissat B."/>
            <person name="Riley R."/>
            <person name="Ahrendt S."/>
            <person name="Nagy L.G."/>
            <person name="Grigoriev I.V."/>
            <person name="Martin F."/>
            <person name="Rosso M.N."/>
        </authorList>
    </citation>
    <scope>NUCLEOTIDE SEQUENCE</scope>
    <source>
        <strain evidence="1">CBS 384.51</strain>
    </source>
</reference>
<evidence type="ECO:0000313" key="2">
    <source>
        <dbReference type="Proteomes" id="UP001055072"/>
    </source>
</evidence>
<organism evidence="1 2">
    <name type="scientific">Irpex rosettiformis</name>
    <dbReference type="NCBI Taxonomy" id="378272"/>
    <lineage>
        <taxon>Eukaryota</taxon>
        <taxon>Fungi</taxon>
        <taxon>Dikarya</taxon>
        <taxon>Basidiomycota</taxon>
        <taxon>Agaricomycotina</taxon>
        <taxon>Agaricomycetes</taxon>
        <taxon>Polyporales</taxon>
        <taxon>Irpicaceae</taxon>
        <taxon>Irpex</taxon>
    </lineage>
</organism>
<protein>
    <submittedName>
        <fullName evidence="1">EF-TsMt 2</fullName>
    </submittedName>
</protein>
<gene>
    <name evidence="1" type="ORF">BDY19DRAFT_901623</name>
</gene>
<accession>A0ACB8UJ73</accession>